<dbReference type="Pfam" id="PF06923">
    <property type="entry name" value="GutM"/>
    <property type="match status" value="1"/>
</dbReference>
<dbReference type="OrthoDB" id="3711383at2"/>
<name>A0A375I297_9ACTN</name>
<dbReference type="Proteomes" id="UP000265962">
    <property type="component" value="Unassembled WGS sequence"/>
</dbReference>
<dbReference type="RefSeq" id="WP_119715382.1">
    <property type="nucleotide sequence ID" value="NZ_OMOH01000004.1"/>
</dbReference>
<keyword evidence="3" id="KW-1185">Reference proteome</keyword>
<reference evidence="3" key="1">
    <citation type="submission" date="2018-02" db="EMBL/GenBank/DDBJ databases">
        <authorList>
            <person name="Hornung B."/>
        </authorList>
    </citation>
    <scope>NUCLEOTIDE SEQUENCE [LARGE SCALE GENOMIC DNA]</scope>
</reference>
<gene>
    <name evidence="2" type="ORF">PROPJV5_1136</name>
</gene>
<dbReference type="EMBL" id="OMOH01000004">
    <property type="protein sequence ID" value="SPF68193.1"/>
    <property type="molecule type" value="Genomic_DNA"/>
</dbReference>
<organism evidence="2 3">
    <name type="scientific">Propionibacterium ruminifibrarum</name>
    <dbReference type="NCBI Taxonomy" id="1962131"/>
    <lineage>
        <taxon>Bacteria</taxon>
        <taxon>Bacillati</taxon>
        <taxon>Actinomycetota</taxon>
        <taxon>Actinomycetes</taxon>
        <taxon>Propionibacteriales</taxon>
        <taxon>Propionibacteriaceae</taxon>
        <taxon>Propionibacterium</taxon>
    </lineage>
</organism>
<accession>A0A375I297</accession>
<proteinExistence type="predicted"/>
<protein>
    <submittedName>
        <fullName evidence="2">Glucitol operon activator protein (GutM)</fullName>
    </submittedName>
</protein>
<evidence type="ECO:0000313" key="3">
    <source>
        <dbReference type="Proteomes" id="UP000265962"/>
    </source>
</evidence>
<dbReference type="InterPro" id="IPR009693">
    <property type="entry name" value="Glucitol_operon_activator"/>
</dbReference>
<sequence length="196" mass="21141">MNFWFLLIALGVAYLGQMYFATVQMKDFSTSYGALRRRGKVAIGKRKNALSAGAIAMLLLDEDGMIIDAKAMSGLTVLARFKPLSQVTGQHIADLDPASLRRCPKGLRLAVENAQSNWVTVQNGGVPEEPLTPLGRLLKKLPGPRASAPRQQAPGNRPRKKQVIAIQARPAAPTVVATAKTAVRTNRLTQLEGVTS</sequence>
<evidence type="ECO:0000256" key="1">
    <source>
        <dbReference type="SAM" id="MobiDB-lite"/>
    </source>
</evidence>
<feature type="region of interest" description="Disordered" evidence="1">
    <location>
        <begin position="140"/>
        <end position="162"/>
    </location>
</feature>
<evidence type="ECO:0000313" key="2">
    <source>
        <dbReference type="EMBL" id="SPF68193.1"/>
    </source>
</evidence>
<dbReference type="AlphaFoldDB" id="A0A375I297"/>